<dbReference type="EMBL" id="BART01030321">
    <property type="protein sequence ID" value="GAH16333.1"/>
    <property type="molecule type" value="Genomic_DNA"/>
</dbReference>
<dbReference type="GO" id="GO:0006103">
    <property type="term" value="P:2-oxoglutarate metabolic process"/>
    <property type="evidence" value="ECO:0007669"/>
    <property type="project" value="TreeGrafter"/>
</dbReference>
<dbReference type="AlphaFoldDB" id="X1F6A7"/>
<dbReference type="GO" id="GO:0050660">
    <property type="term" value="F:flavin adenine dinucleotide binding"/>
    <property type="evidence" value="ECO:0007669"/>
    <property type="project" value="TreeGrafter"/>
</dbReference>
<evidence type="ECO:0000259" key="1">
    <source>
        <dbReference type="Pfam" id="PF07992"/>
    </source>
</evidence>
<dbReference type="Gene3D" id="3.50.50.60">
    <property type="entry name" value="FAD/NAD(P)-binding domain"/>
    <property type="match status" value="1"/>
</dbReference>
<dbReference type="InterPro" id="IPR036188">
    <property type="entry name" value="FAD/NAD-bd_sf"/>
</dbReference>
<feature type="domain" description="FAD/NAD(P)-binding" evidence="1">
    <location>
        <begin position="1"/>
        <end position="52"/>
    </location>
</feature>
<comment type="caution">
    <text evidence="2">The sequence shown here is derived from an EMBL/GenBank/DDBJ whole genome shotgun (WGS) entry which is preliminary data.</text>
</comment>
<accession>X1F6A7</accession>
<protein>
    <recommendedName>
        <fullName evidence="1">FAD/NAD(P)-binding domain-containing protein</fullName>
    </recommendedName>
</protein>
<dbReference type="InterPro" id="IPR050151">
    <property type="entry name" value="Class-I_Pyr_Nuc-Dis_Oxidored"/>
</dbReference>
<evidence type="ECO:0000313" key="2">
    <source>
        <dbReference type="EMBL" id="GAH16333.1"/>
    </source>
</evidence>
<dbReference type="PANTHER" id="PTHR22912:SF151">
    <property type="entry name" value="DIHYDROLIPOYL DEHYDROGENASE, MITOCHONDRIAL"/>
    <property type="match status" value="1"/>
</dbReference>
<gene>
    <name evidence="2" type="ORF">S01H4_52979</name>
</gene>
<dbReference type="GO" id="GO:0004148">
    <property type="term" value="F:dihydrolipoyl dehydrogenase (NADH) activity"/>
    <property type="evidence" value="ECO:0007669"/>
    <property type="project" value="TreeGrafter"/>
</dbReference>
<dbReference type="Pfam" id="PF07992">
    <property type="entry name" value="Pyr_redox_2"/>
    <property type="match status" value="1"/>
</dbReference>
<proteinExistence type="predicted"/>
<reference evidence="2" key="1">
    <citation type="journal article" date="2014" name="Front. Microbiol.">
        <title>High frequency of phylogenetically diverse reductive dehalogenase-homologous genes in deep subseafloor sedimentary metagenomes.</title>
        <authorList>
            <person name="Kawai M."/>
            <person name="Futagami T."/>
            <person name="Toyoda A."/>
            <person name="Takaki Y."/>
            <person name="Nishi S."/>
            <person name="Hori S."/>
            <person name="Arai W."/>
            <person name="Tsubouchi T."/>
            <person name="Morono Y."/>
            <person name="Uchiyama I."/>
            <person name="Ito T."/>
            <person name="Fujiyama A."/>
            <person name="Inagaki F."/>
            <person name="Takami H."/>
        </authorList>
    </citation>
    <scope>NUCLEOTIDE SEQUENCE</scope>
    <source>
        <strain evidence="2">Expedition CK06-06</strain>
    </source>
</reference>
<dbReference type="InterPro" id="IPR023753">
    <property type="entry name" value="FAD/NAD-binding_dom"/>
</dbReference>
<dbReference type="SUPFAM" id="SSF51905">
    <property type="entry name" value="FAD/NAD(P)-binding domain"/>
    <property type="match status" value="1"/>
</dbReference>
<sequence length="118" mass="12985">VFIAAGRSSNSDILHPEKSGVSTDKDGWIITNALMETSMKNIYAFGDANGKYLFKHAANFESQVAYYNAITKTMIVNTGKLKILEPNILSKGFFLIESKTANQTKPSSKATPTLYMVQ</sequence>
<feature type="non-terminal residue" evidence="2">
    <location>
        <position position="1"/>
    </location>
</feature>
<dbReference type="PANTHER" id="PTHR22912">
    <property type="entry name" value="DISULFIDE OXIDOREDUCTASE"/>
    <property type="match status" value="1"/>
</dbReference>
<name>X1F6A7_9ZZZZ</name>
<organism evidence="2">
    <name type="scientific">marine sediment metagenome</name>
    <dbReference type="NCBI Taxonomy" id="412755"/>
    <lineage>
        <taxon>unclassified sequences</taxon>
        <taxon>metagenomes</taxon>
        <taxon>ecological metagenomes</taxon>
    </lineage>
</organism>